<evidence type="ECO:0000256" key="1">
    <source>
        <dbReference type="SAM" id="MobiDB-lite"/>
    </source>
</evidence>
<gene>
    <name evidence="2" type="ORF">AAHA92_19882</name>
</gene>
<dbReference type="Pfam" id="PF03087">
    <property type="entry name" value="BPS1"/>
    <property type="match status" value="1"/>
</dbReference>
<comment type="caution">
    <text evidence="2">The sequence shown here is derived from an EMBL/GenBank/DDBJ whole genome shotgun (WGS) entry which is preliminary data.</text>
</comment>
<sequence>MAVSQIHIRAGRALQQQPHTSPGRSKIDRQSSSTAAAAPQKQRGRRGRAPEPSSSALRRKGSDTAALQNDVASYVESRKLVNRRIRKSLKALEGLECGINHAPDALRGVTVGVFRRAFLFFLSSSSSPSVRFRVARVVLGKSAPRDRGVVSEVGCVDLALRNGGFDKEVVLRSLQNLDCCVDGIEEGLERVFRQLVRSRVNLLNIATNY</sequence>
<feature type="compositionally biased region" description="Polar residues" evidence="1">
    <location>
        <begin position="14"/>
        <end position="23"/>
    </location>
</feature>
<dbReference type="InterPro" id="IPR004320">
    <property type="entry name" value="BPS1_pln"/>
</dbReference>
<reference evidence="2 3" key="1">
    <citation type="submission" date="2024-06" db="EMBL/GenBank/DDBJ databases">
        <title>A chromosome level genome sequence of Diviner's sage (Salvia divinorum).</title>
        <authorList>
            <person name="Ford S.A."/>
            <person name="Ro D.-K."/>
            <person name="Ness R.W."/>
            <person name="Phillips M.A."/>
        </authorList>
    </citation>
    <scope>NUCLEOTIDE SEQUENCE [LARGE SCALE GENOMIC DNA]</scope>
    <source>
        <strain evidence="2">SAF-2024a</strain>
        <tissue evidence="2">Leaf</tissue>
    </source>
</reference>
<dbReference type="AlphaFoldDB" id="A0ABD1GFF2"/>
<dbReference type="PANTHER" id="PTHR33070">
    <property type="entry name" value="OS06G0725500 PROTEIN"/>
    <property type="match status" value="1"/>
</dbReference>
<dbReference type="Proteomes" id="UP001567538">
    <property type="component" value="Unassembled WGS sequence"/>
</dbReference>
<organism evidence="2 3">
    <name type="scientific">Salvia divinorum</name>
    <name type="common">Maria pastora</name>
    <name type="synonym">Diviner's sage</name>
    <dbReference type="NCBI Taxonomy" id="28513"/>
    <lineage>
        <taxon>Eukaryota</taxon>
        <taxon>Viridiplantae</taxon>
        <taxon>Streptophyta</taxon>
        <taxon>Embryophyta</taxon>
        <taxon>Tracheophyta</taxon>
        <taxon>Spermatophyta</taxon>
        <taxon>Magnoliopsida</taxon>
        <taxon>eudicotyledons</taxon>
        <taxon>Gunneridae</taxon>
        <taxon>Pentapetalae</taxon>
        <taxon>asterids</taxon>
        <taxon>lamiids</taxon>
        <taxon>Lamiales</taxon>
        <taxon>Lamiaceae</taxon>
        <taxon>Nepetoideae</taxon>
        <taxon>Mentheae</taxon>
        <taxon>Salviinae</taxon>
        <taxon>Salvia</taxon>
        <taxon>Salvia subgen. Calosphace</taxon>
    </lineage>
</organism>
<keyword evidence="3" id="KW-1185">Reference proteome</keyword>
<proteinExistence type="predicted"/>
<name>A0ABD1GFF2_SALDI</name>
<accession>A0ABD1GFF2</accession>
<protein>
    <submittedName>
        <fullName evidence="2">Uncharacterized protein</fullName>
    </submittedName>
</protein>
<evidence type="ECO:0000313" key="2">
    <source>
        <dbReference type="EMBL" id="KAL1542845.1"/>
    </source>
</evidence>
<dbReference type="PANTHER" id="PTHR33070:SF120">
    <property type="entry name" value="EXPRESSED PROTEIN"/>
    <property type="match status" value="1"/>
</dbReference>
<feature type="region of interest" description="Disordered" evidence="1">
    <location>
        <begin position="1"/>
        <end position="62"/>
    </location>
</feature>
<dbReference type="EMBL" id="JBEAFC010000008">
    <property type="protein sequence ID" value="KAL1542845.1"/>
    <property type="molecule type" value="Genomic_DNA"/>
</dbReference>
<evidence type="ECO:0000313" key="3">
    <source>
        <dbReference type="Proteomes" id="UP001567538"/>
    </source>
</evidence>